<dbReference type="Proteomes" id="UP000008311">
    <property type="component" value="Unassembled WGS sequence"/>
</dbReference>
<keyword evidence="3" id="KW-1185">Reference proteome</keyword>
<proteinExistence type="predicted"/>
<accession>B9RJ19</accession>
<evidence type="ECO:0000313" key="3">
    <source>
        <dbReference type="Proteomes" id="UP000008311"/>
    </source>
</evidence>
<gene>
    <name evidence="2" type="ORF">RCOM_1757250</name>
</gene>
<protein>
    <submittedName>
        <fullName evidence="2">Uncharacterized protein</fullName>
    </submittedName>
</protein>
<feature type="compositionally biased region" description="Acidic residues" evidence="1">
    <location>
        <begin position="48"/>
        <end position="76"/>
    </location>
</feature>
<dbReference type="EMBL" id="EQ973782">
    <property type="protein sequence ID" value="EEF48685.1"/>
    <property type="molecule type" value="Genomic_DNA"/>
</dbReference>
<reference evidence="3" key="1">
    <citation type="journal article" date="2010" name="Nat. Biotechnol.">
        <title>Draft genome sequence of the oilseed species Ricinus communis.</title>
        <authorList>
            <person name="Chan A.P."/>
            <person name="Crabtree J."/>
            <person name="Zhao Q."/>
            <person name="Lorenzi H."/>
            <person name="Orvis J."/>
            <person name="Puiu D."/>
            <person name="Melake-Berhan A."/>
            <person name="Jones K.M."/>
            <person name="Redman J."/>
            <person name="Chen G."/>
            <person name="Cahoon E.B."/>
            <person name="Gedil M."/>
            <person name="Stanke M."/>
            <person name="Haas B.J."/>
            <person name="Wortman J.R."/>
            <person name="Fraser-Liggett C.M."/>
            <person name="Ravel J."/>
            <person name="Rabinowicz P.D."/>
        </authorList>
    </citation>
    <scope>NUCLEOTIDE SEQUENCE [LARGE SCALE GENOMIC DNA]</scope>
    <source>
        <strain evidence="3">cv. Hale</strain>
    </source>
</reference>
<name>B9RJ19_RICCO</name>
<feature type="region of interest" description="Disordered" evidence="1">
    <location>
        <begin position="45"/>
        <end position="150"/>
    </location>
</feature>
<sequence>MDGIPSAVKAALTRAYKGNKLMLRAADLVPLPGVKKAPKKRIATILESSDDGVAGEDGDALAESEEQNSSDAEDLEGTVNGEKLQSELDSLNSKGIKVEMELKGTANSNAKRTPSSRGKGGAASSAEKKPAGRGKECSGSTEKAGSKRKR</sequence>
<evidence type="ECO:0000313" key="2">
    <source>
        <dbReference type="EMBL" id="EEF48685.1"/>
    </source>
</evidence>
<evidence type="ECO:0000256" key="1">
    <source>
        <dbReference type="SAM" id="MobiDB-lite"/>
    </source>
</evidence>
<dbReference type="STRING" id="3988.B9RJ19"/>
<dbReference type="AlphaFoldDB" id="B9RJ19"/>
<organism evidence="2 3">
    <name type="scientific">Ricinus communis</name>
    <name type="common">Castor bean</name>
    <dbReference type="NCBI Taxonomy" id="3988"/>
    <lineage>
        <taxon>Eukaryota</taxon>
        <taxon>Viridiplantae</taxon>
        <taxon>Streptophyta</taxon>
        <taxon>Embryophyta</taxon>
        <taxon>Tracheophyta</taxon>
        <taxon>Spermatophyta</taxon>
        <taxon>Magnoliopsida</taxon>
        <taxon>eudicotyledons</taxon>
        <taxon>Gunneridae</taxon>
        <taxon>Pentapetalae</taxon>
        <taxon>rosids</taxon>
        <taxon>fabids</taxon>
        <taxon>Malpighiales</taxon>
        <taxon>Euphorbiaceae</taxon>
        <taxon>Acalyphoideae</taxon>
        <taxon>Acalypheae</taxon>
        <taxon>Ricinus</taxon>
    </lineage>
</organism>
<dbReference type="eggNOG" id="KOG1968">
    <property type="taxonomic scope" value="Eukaryota"/>
</dbReference>
<dbReference type="InParanoid" id="B9RJ19"/>
<feature type="compositionally biased region" description="Basic and acidic residues" evidence="1">
    <location>
        <begin position="126"/>
        <end position="136"/>
    </location>
</feature>